<evidence type="ECO:0000313" key="7">
    <source>
        <dbReference type="EMBL" id="OGZ02217.1"/>
    </source>
</evidence>
<evidence type="ECO:0000256" key="5">
    <source>
        <dbReference type="SAM" id="Phobius"/>
    </source>
</evidence>
<accession>A0A1G2CLV5</accession>
<gene>
    <name evidence="7" type="ORF">A3G64_02750</name>
</gene>
<evidence type="ECO:0000259" key="6">
    <source>
        <dbReference type="Pfam" id="PF04932"/>
    </source>
</evidence>
<dbReference type="Proteomes" id="UP000179281">
    <property type="component" value="Unassembled WGS sequence"/>
</dbReference>
<feature type="transmembrane region" description="Helical" evidence="5">
    <location>
        <begin position="37"/>
        <end position="57"/>
    </location>
</feature>
<dbReference type="Pfam" id="PF04932">
    <property type="entry name" value="Wzy_C"/>
    <property type="match status" value="1"/>
</dbReference>
<dbReference type="EMBL" id="MHLD01000026">
    <property type="protein sequence ID" value="OGZ02217.1"/>
    <property type="molecule type" value="Genomic_DNA"/>
</dbReference>
<reference evidence="7 8" key="1">
    <citation type="journal article" date="2016" name="Nat. Commun.">
        <title>Thousands of microbial genomes shed light on interconnected biogeochemical processes in an aquifer system.</title>
        <authorList>
            <person name="Anantharaman K."/>
            <person name="Brown C.T."/>
            <person name="Hug L.A."/>
            <person name="Sharon I."/>
            <person name="Castelle C.J."/>
            <person name="Probst A.J."/>
            <person name="Thomas B.C."/>
            <person name="Singh A."/>
            <person name="Wilkins M.J."/>
            <person name="Karaoz U."/>
            <person name="Brodie E.L."/>
            <person name="Williams K.H."/>
            <person name="Hubbard S.S."/>
            <person name="Banfield J.F."/>
        </authorList>
    </citation>
    <scope>NUCLEOTIDE SEQUENCE [LARGE SCALE GENOMIC DNA]</scope>
</reference>
<keyword evidence="2 5" id="KW-0812">Transmembrane</keyword>
<keyword evidence="3 5" id="KW-1133">Transmembrane helix</keyword>
<evidence type="ECO:0000256" key="4">
    <source>
        <dbReference type="ARBA" id="ARBA00023136"/>
    </source>
</evidence>
<dbReference type="STRING" id="1798653.A3G64_02750"/>
<dbReference type="PANTHER" id="PTHR37422:SF13">
    <property type="entry name" value="LIPOPOLYSACCHARIDE BIOSYNTHESIS PROTEIN PA4999-RELATED"/>
    <property type="match status" value="1"/>
</dbReference>
<feature type="transmembrane region" description="Helical" evidence="5">
    <location>
        <begin position="215"/>
        <end position="233"/>
    </location>
</feature>
<feature type="transmembrane region" description="Helical" evidence="5">
    <location>
        <begin position="270"/>
        <end position="290"/>
    </location>
</feature>
<feature type="transmembrane region" description="Helical" evidence="5">
    <location>
        <begin position="191"/>
        <end position="208"/>
    </location>
</feature>
<evidence type="ECO:0000256" key="2">
    <source>
        <dbReference type="ARBA" id="ARBA00022692"/>
    </source>
</evidence>
<feature type="transmembrane region" description="Helical" evidence="5">
    <location>
        <begin position="373"/>
        <end position="393"/>
    </location>
</feature>
<feature type="transmembrane region" description="Helical" evidence="5">
    <location>
        <begin position="239"/>
        <end position="258"/>
    </location>
</feature>
<name>A0A1G2CLV5_9BACT</name>
<keyword evidence="4 5" id="KW-0472">Membrane</keyword>
<comment type="subcellular location">
    <subcellularLocation>
        <location evidence="1">Membrane</location>
        <topology evidence="1">Multi-pass membrane protein</topology>
    </subcellularLocation>
</comment>
<dbReference type="GO" id="GO:0016020">
    <property type="term" value="C:membrane"/>
    <property type="evidence" value="ECO:0007669"/>
    <property type="project" value="UniProtKB-SubCell"/>
</dbReference>
<protein>
    <recommendedName>
        <fullName evidence="6">O-antigen ligase-related domain-containing protein</fullName>
    </recommendedName>
</protein>
<comment type="caution">
    <text evidence="7">The sequence shown here is derived from an EMBL/GenBank/DDBJ whole genome shotgun (WGS) entry which is preliminary data.</text>
</comment>
<proteinExistence type="predicted"/>
<feature type="transmembrane region" description="Helical" evidence="5">
    <location>
        <begin position="139"/>
        <end position="160"/>
    </location>
</feature>
<evidence type="ECO:0000256" key="3">
    <source>
        <dbReference type="ARBA" id="ARBA00022989"/>
    </source>
</evidence>
<dbReference type="InterPro" id="IPR051533">
    <property type="entry name" value="WaaL-like"/>
</dbReference>
<evidence type="ECO:0000256" key="1">
    <source>
        <dbReference type="ARBA" id="ARBA00004141"/>
    </source>
</evidence>
<evidence type="ECO:0000313" key="8">
    <source>
        <dbReference type="Proteomes" id="UP000179281"/>
    </source>
</evidence>
<organism evidence="7 8">
    <name type="scientific">Candidatus Liptonbacteria bacterium RIFCSPLOWO2_12_FULL_60_15</name>
    <dbReference type="NCBI Taxonomy" id="1798653"/>
    <lineage>
        <taxon>Bacteria</taxon>
        <taxon>Candidatus Liptoniibacteriota</taxon>
    </lineage>
</organism>
<sequence>MVSLRVAFWCLALALFAVALVAPSTFFLFVGIKAYWFRLWVSAAAAAFLWWAGFLATRASDSVSAELRERLRRVFASPLTWAVTAFVAAFLISTFLARDPALAFWSNFERGEGGFAMLYLYAFFLLLGLVARDERSWRGLLWVSLIAAVLVVGYGVLAMLDDPANGTYFMGPRGISGVLQDRFAGSLGNPIYVGSYLLFVFLYIGLLFEKVARKSARAGLLALVALFSVFFVLSQGRGAMVGLAAGLVAGLGFASWAAKGLPAGRQGRTRVIALSVLAALVLAGGALRYFKDSAPVRAVPIVSRIARISPSSELTRLYVWRTALEGWRERPLFGWGPENFTEVFDRHFDVRHFTPGVRSNTWYDRAHSIAFDYLAELGAVGLLGFLSIFAAFYWQFFRFWDRKQVFRGALWFAFPVAYLAQGVTIFDIFPVYIQLFFFLAYATHVFRPIEP</sequence>
<dbReference type="AlphaFoldDB" id="A0A1G2CLV5"/>
<feature type="domain" description="O-antigen ligase-related" evidence="6">
    <location>
        <begin position="223"/>
        <end position="386"/>
    </location>
</feature>
<feature type="transmembrane region" description="Helical" evidence="5">
    <location>
        <begin position="116"/>
        <end position="132"/>
    </location>
</feature>
<feature type="transmembrane region" description="Helical" evidence="5">
    <location>
        <begin position="405"/>
        <end position="423"/>
    </location>
</feature>
<feature type="transmembrane region" description="Helical" evidence="5">
    <location>
        <begin position="78"/>
        <end position="96"/>
    </location>
</feature>
<dbReference type="InterPro" id="IPR007016">
    <property type="entry name" value="O-antigen_ligase-rel_domated"/>
</dbReference>
<dbReference type="PANTHER" id="PTHR37422">
    <property type="entry name" value="TEICHURONIC ACID BIOSYNTHESIS PROTEIN TUAE"/>
    <property type="match status" value="1"/>
</dbReference>